<dbReference type="InterPro" id="IPR029028">
    <property type="entry name" value="Alpha/beta_knot_MTases"/>
</dbReference>
<dbReference type="Proteomes" id="UP001195483">
    <property type="component" value="Unassembled WGS sequence"/>
</dbReference>
<evidence type="ECO:0000256" key="1">
    <source>
        <dbReference type="ARBA" id="ARBA00007228"/>
    </source>
</evidence>
<comment type="similarity">
    <text evidence="1">Belongs to the class IV-like SAM-binding methyltransferase superfamily. RNA methyltransferase TrmH family.</text>
</comment>
<gene>
    <name evidence="14" type="ORF">CHS0354_015531</name>
</gene>
<dbReference type="SUPFAM" id="SSF48371">
    <property type="entry name" value="ARM repeat"/>
    <property type="match status" value="1"/>
</dbReference>
<dbReference type="InterPro" id="IPR016024">
    <property type="entry name" value="ARM-type_fold"/>
</dbReference>
<dbReference type="Pfam" id="PF00588">
    <property type="entry name" value="SpoU_methylase"/>
    <property type="match status" value="1"/>
</dbReference>
<dbReference type="InterPro" id="IPR029026">
    <property type="entry name" value="tRNA_m1G_MTases_N"/>
</dbReference>
<keyword evidence="3" id="KW-0808">Transferase</keyword>
<dbReference type="CDD" id="cd18091">
    <property type="entry name" value="SpoU-like_TRM3-like"/>
    <property type="match status" value="1"/>
</dbReference>
<keyword evidence="6" id="KW-0007">Acetylation</keyword>
<evidence type="ECO:0000256" key="7">
    <source>
        <dbReference type="ARBA" id="ARBA00093266"/>
    </source>
</evidence>
<dbReference type="InterPro" id="IPR045330">
    <property type="entry name" value="TRM3/TARBP1"/>
</dbReference>
<reference evidence="14" key="1">
    <citation type="journal article" date="2021" name="Genome Biol. Evol.">
        <title>A High-Quality Reference Genome for a Parasitic Bivalve with Doubly Uniparental Inheritance (Bivalvia: Unionida).</title>
        <authorList>
            <person name="Smith C.H."/>
        </authorList>
    </citation>
    <scope>NUCLEOTIDE SEQUENCE</scope>
    <source>
        <strain evidence="14">CHS0354</strain>
    </source>
</reference>
<evidence type="ECO:0000256" key="6">
    <source>
        <dbReference type="ARBA" id="ARBA00022990"/>
    </source>
</evidence>
<evidence type="ECO:0000256" key="10">
    <source>
        <dbReference type="ARBA" id="ARBA00093636"/>
    </source>
</evidence>
<feature type="domain" description="tRNA/rRNA methyltransferase SpoU type" evidence="12">
    <location>
        <begin position="1422"/>
        <end position="1563"/>
    </location>
</feature>
<comment type="caution">
    <text evidence="14">The sequence shown here is derived from an EMBL/GenBank/DDBJ whole genome shotgun (WGS) entry which is preliminary data.</text>
</comment>
<evidence type="ECO:0000259" key="13">
    <source>
        <dbReference type="Pfam" id="PF25050"/>
    </source>
</evidence>
<feature type="domain" description="TARBP1" evidence="13">
    <location>
        <begin position="292"/>
        <end position="374"/>
    </location>
</feature>
<evidence type="ECO:0000313" key="15">
    <source>
        <dbReference type="Proteomes" id="UP001195483"/>
    </source>
</evidence>
<dbReference type="InterPro" id="IPR056921">
    <property type="entry name" value="TARBP1_dom"/>
</dbReference>
<organism evidence="14 15">
    <name type="scientific">Potamilus streckersoni</name>
    <dbReference type="NCBI Taxonomy" id="2493646"/>
    <lineage>
        <taxon>Eukaryota</taxon>
        <taxon>Metazoa</taxon>
        <taxon>Spiralia</taxon>
        <taxon>Lophotrochozoa</taxon>
        <taxon>Mollusca</taxon>
        <taxon>Bivalvia</taxon>
        <taxon>Autobranchia</taxon>
        <taxon>Heteroconchia</taxon>
        <taxon>Palaeoheterodonta</taxon>
        <taxon>Unionida</taxon>
        <taxon>Unionoidea</taxon>
        <taxon>Unionidae</taxon>
        <taxon>Ambleminae</taxon>
        <taxon>Lampsilini</taxon>
        <taxon>Potamilus</taxon>
    </lineage>
</organism>
<dbReference type="Pfam" id="PF25050">
    <property type="entry name" value="TARBP1"/>
    <property type="match status" value="1"/>
</dbReference>
<sequence length="1579" mass="179151">MELNILLEELFANTGYSVNSGIESIAAKLKKELGNHDNICDLARSCPKIQLLQKLLHCLQLQEAKPVSVSCKEMVKNILDFICLPLLKRIYPSFDRRKEVMILLGKTCNLVSSIISLDQDLITNLIEICIQSIEIFNLEKPTTYDNVHNLEMMDIYSILELLLHVFTTCAMGDLATSEKFRGEVTQLLSRLSEALQVMDQDLVGNLAVPVIVKLLKFDEHTLFGNLASLWKQVQKIAEDTSVSNTKHFLILCGLANYFLPDGGVHYGLDLRTIREFWIIVQLGLPSKNPVNRKRAMYLLKRIVDISEQSGAAVNDVPNGQDCPLFWWRKEHEIKLSKIWENFILLLETLEEKQVHVIKPLLPRMSSLIKATMATQAEPQLLHTSWLTVIFTRSFFHECVQIIRWSAETILSLDLQKCPMLIQGQDQFLYGSMLLSLQEPKLFVRELNSSVGASPVVADGLEHFFQSCWEAFAENSKRAEFFCQLFNHICLSNWSPVPLVFVCKGLTAVPCSPLLGREALLNLRELMSGYLCSMDTYFRASVQSFSAQFIINLISLEKCGPEDLASVLTIFRQDESFQRGTTLWSNYVQWLKGASESECTLWTADKIRSIIDRSVTAYLNTEIDDEVTALQIARFLLLAADATIATTSIEEEPCLLEKVTGSLVSIINSINSHVYMPICKADKAIQLLSTLATELTLKGLQDGSTAAVVLRKSLCDCHSELELFLCRQVKEGITMLSDMPALNLYLDITQLLLKTSSTVGGNLSSLINVSSGILNGLKGKEKKSLETRMCQLAATCFLGFTAEILSERSFENPIIPDHEKQLKAAMCRFVPDLEIDLCFSKPIEDGQDSSISKNEWGKIASLFLRSQWQVLQLTLESGEMWRPVLDILDLCLQTLSVGSRETCLPVFNCLKIIIPKLIDLDEEEKVVQTFNAMWSRLQEEYRQHIYWLLLTAFCAAVFQSACLACSESSKVLEKIKELADRLMEIGAEKTGVANALVTQLLTSLQEPGMLDHAVKFLSLLKSIAMFGELHTKAERQWQDACFHIESLKEKCAVNEIRSGVAKRDLLVRVALVNFLCKLNTIDESHCNLATNLCRIILKTCKEISETTIQTISNTLSHRQKHRLVQVLLLLESFLSEDAAKEIYPILWSSIIEEYQPSVRNMYEWMVFSLASRYPSLVKDIWDLFTKCRNKRSVVICSLLCSVSHVGPYLTPNFQVDFYNEAFARVLPLTMAHHYNIRIFAQATLVKLWRQCEELKLESVWQSHMVIRHCMDFSQSNNNSNKNVRKLLDNFFFQVLDFKRDFSIETLFHTFPCLTSLSDEDWISPSLFSQADPSWLDGSSYHFIPLYNERPDLKKCEPGPWRLKSQNAHMYADEDALEDVEEEGVDDVEGDVQKKIMPWKIMVPDEETTLELEHGIKTLEREGLVVVTSLIDKTPNLGGLCRSSEIFGVSEFVLGKLSYTEDKAFQSLSVTAHKWLNITEVYETKLSEYLQQKRLEGYTLVGVEQTANSVCLTDYHFPQKTLLLLGNEREGIPVHLISLLDVCVEIPQQGVIRSLNVHVSGALLIWEYRRQQIMKGSTGDR</sequence>
<evidence type="ECO:0000259" key="12">
    <source>
        <dbReference type="Pfam" id="PF00588"/>
    </source>
</evidence>
<keyword evidence="4" id="KW-0949">S-adenosyl-L-methionine</keyword>
<protein>
    <recommendedName>
        <fullName evidence="10">tRNA (guanosine(18)-2'-O)-methyltransferase TARBP1</fullName>
        <ecNumber evidence="9">2.1.1.34</ecNumber>
    </recommendedName>
    <alternativeName>
        <fullName evidence="11">TAR RNA-binding protein 1</fullName>
    </alternativeName>
</protein>
<keyword evidence="15" id="KW-1185">Reference proteome</keyword>
<dbReference type="FunFam" id="3.40.1280.10:FF:000010">
    <property type="entry name" value="probable methyltransferase TARBP1"/>
    <property type="match status" value="1"/>
</dbReference>
<keyword evidence="5" id="KW-0694">RNA-binding</keyword>
<keyword evidence="2" id="KW-0489">Methyltransferase</keyword>
<evidence type="ECO:0000256" key="9">
    <source>
        <dbReference type="ARBA" id="ARBA00093594"/>
    </source>
</evidence>
<evidence type="ECO:0000313" key="14">
    <source>
        <dbReference type="EMBL" id="KAK3604396.1"/>
    </source>
</evidence>
<dbReference type="InterPro" id="IPR044748">
    <property type="entry name" value="Trm3/TARBP1_C"/>
</dbReference>
<accession>A0AAE0W7K0</accession>
<dbReference type="PANTHER" id="PTHR12029:SF11">
    <property type="entry name" value="METHYLTRANSFERASE TARBP1-RELATED"/>
    <property type="match status" value="1"/>
</dbReference>
<dbReference type="Gene3D" id="3.40.1280.10">
    <property type="match status" value="1"/>
</dbReference>
<reference evidence="14" key="3">
    <citation type="submission" date="2023-05" db="EMBL/GenBank/DDBJ databases">
        <authorList>
            <person name="Smith C.H."/>
        </authorList>
    </citation>
    <scope>NUCLEOTIDE SEQUENCE</scope>
    <source>
        <strain evidence="14">CHS0354</strain>
        <tissue evidence="14">Mantle</tissue>
    </source>
</reference>
<dbReference type="PANTHER" id="PTHR12029">
    <property type="entry name" value="RNA METHYLTRANSFERASE"/>
    <property type="match status" value="1"/>
</dbReference>
<reference evidence="14" key="2">
    <citation type="journal article" date="2021" name="Genome Biol. Evol.">
        <title>Developing a high-quality reference genome for a parasitic bivalve with doubly uniparental inheritance (Bivalvia: Unionida).</title>
        <authorList>
            <person name="Smith C.H."/>
        </authorList>
    </citation>
    <scope>NUCLEOTIDE SEQUENCE</scope>
    <source>
        <strain evidence="14">CHS0354</strain>
        <tissue evidence="14">Mantle</tissue>
    </source>
</reference>
<dbReference type="GO" id="GO:0003723">
    <property type="term" value="F:RNA binding"/>
    <property type="evidence" value="ECO:0007669"/>
    <property type="project" value="UniProtKB-KW"/>
</dbReference>
<evidence type="ECO:0000256" key="2">
    <source>
        <dbReference type="ARBA" id="ARBA00022603"/>
    </source>
</evidence>
<evidence type="ECO:0000256" key="5">
    <source>
        <dbReference type="ARBA" id="ARBA00022884"/>
    </source>
</evidence>
<evidence type="ECO:0000256" key="8">
    <source>
        <dbReference type="ARBA" id="ARBA00093361"/>
    </source>
</evidence>
<comment type="function">
    <text evidence="8">S-adenosyl-L-methionine-dependent 2'-O-ribose methyltransferase that catalyzes the formation of 2'-O-methylguanosine at position 18 (Gm18) in a subset of tRNA. Selectively mediates Gm18 methylation of tRNAGln-TTG/CTG and tRNASer-TGA/GCT. Gm18 modification can enhance the stability of modified tRNAs.</text>
</comment>
<evidence type="ECO:0000256" key="11">
    <source>
        <dbReference type="ARBA" id="ARBA00093656"/>
    </source>
</evidence>
<dbReference type="EMBL" id="JAEAOA010000964">
    <property type="protein sequence ID" value="KAK3604396.1"/>
    <property type="molecule type" value="Genomic_DNA"/>
</dbReference>
<proteinExistence type="inferred from homology"/>
<name>A0AAE0W7K0_9BIVA</name>
<dbReference type="GO" id="GO:0030488">
    <property type="term" value="P:tRNA methylation"/>
    <property type="evidence" value="ECO:0007669"/>
    <property type="project" value="InterPro"/>
</dbReference>
<dbReference type="InterPro" id="IPR001537">
    <property type="entry name" value="SpoU_MeTrfase"/>
</dbReference>
<evidence type="ECO:0000256" key="4">
    <source>
        <dbReference type="ARBA" id="ARBA00022691"/>
    </source>
</evidence>
<dbReference type="GO" id="GO:0141100">
    <property type="term" value="F:tRNA (guanine(18)-2'-O)-methyltransferase activity"/>
    <property type="evidence" value="ECO:0007669"/>
    <property type="project" value="UniProtKB-EC"/>
</dbReference>
<evidence type="ECO:0000256" key="3">
    <source>
        <dbReference type="ARBA" id="ARBA00022679"/>
    </source>
</evidence>
<dbReference type="EC" id="2.1.1.34" evidence="9"/>
<dbReference type="SUPFAM" id="SSF75217">
    <property type="entry name" value="alpha/beta knot"/>
    <property type="match status" value="1"/>
</dbReference>
<comment type="catalytic activity">
    <reaction evidence="7">
        <text>guanosine(18) in tRNA + S-adenosyl-L-methionine = 2'-O-methylguanosine(18) in tRNA + S-adenosyl-L-homocysteine + H(+)</text>
        <dbReference type="Rhea" id="RHEA:20077"/>
        <dbReference type="Rhea" id="RHEA-COMP:10190"/>
        <dbReference type="Rhea" id="RHEA-COMP:10192"/>
        <dbReference type="ChEBI" id="CHEBI:15378"/>
        <dbReference type="ChEBI" id="CHEBI:57856"/>
        <dbReference type="ChEBI" id="CHEBI:59789"/>
        <dbReference type="ChEBI" id="CHEBI:74269"/>
        <dbReference type="ChEBI" id="CHEBI:74445"/>
        <dbReference type="EC" id="2.1.1.34"/>
    </reaction>
    <physiologicalReaction direction="left-to-right" evidence="7">
        <dbReference type="Rhea" id="RHEA:20078"/>
    </physiologicalReaction>
</comment>